<comment type="caution">
    <text evidence="2">The sequence shown here is derived from an EMBL/GenBank/DDBJ whole genome shotgun (WGS) entry which is preliminary data.</text>
</comment>
<dbReference type="Proteomes" id="UP000823388">
    <property type="component" value="Chromosome 6N"/>
</dbReference>
<dbReference type="EMBL" id="CM029048">
    <property type="protein sequence ID" value="KAG2576638.1"/>
    <property type="molecule type" value="Genomic_DNA"/>
</dbReference>
<keyword evidence="3" id="KW-1185">Reference proteome</keyword>
<keyword evidence="1" id="KW-0732">Signal</keyword>
<evidence type="ECO:0008006" key="4">
    <source>
        <dbReference type="Google" id="ProtNLM"/>
    </source>
</evidence>
<dbReference type="PANTHER" id="PTHR34838">
    <property type="entry name" value="OS08G0142100 PROTEIN-RELATED"/>
    <property type="match status" value="1"/>
</dbReference>
<gene>
    <name evidence="2" type="ORF">PVAP13_6NG036732</name>
</gene>
<evidence type="ECO:0000313" key="2">
    <source>
        <dbReference type="EMBL" id="KAG2576638.1"/>
    </source>
</evidence>
<dbReference type="Gene3D" id="1.20.140.40">
    <property type="entry name" value="Invertase/pectin methylesterase inhibitor family protein"/>
    <property type="match status" value="1"/>
</dbReference>
<dbReference type="AlphaFoldDB" id="A0A8T0QU74"/>
<feature type="chain" id="PRO_5035758451" description="Pectinesterase inhibitor domain-containing protein" evidence="1">
    <location>
        <begin position="25"/>
        <end position="185"/>
    </location>
</feature>
<feature type="signal peptide" evidence="1">
    <location>
        <begin position="1"/>
        <end position="24"/>
    </location>
</feature>
<reference evidence="2" key="1">
    <citation type="submission" date="2020-05" db="EMBL/GenBank/DDBJ databases">
        <title>WGS assembly of Panicum virgatum.</title>
        <authorList>
            <person name="Lovell J.T."/>
            <person name="Jenkins J."/>
            <person name="Shu S."/>
            <person name="Juenger T.E."/>
            <person name="Schmutz J."/>
        </authorList>
    </citation>
    <scope>NUCLEOTIDE SEQUENCE</scope>
    <source>
        <strain evidence="2">AP13</strain>
    </source>
</reference>
<name>A0A8T0QU74_PANVG</name>
<accession>A0A8T0QU74</accession>
<proteinExistence type="predicted"/>
<dbReference type="SUPFAM" id="SSF101148">
    <property type="entry name" value="Plant invertase/pectin methylesterase inhibitor"/>
    <property type="match status" value="1"/>
</dbReference>
<protein>
    <recommendedName>
        <fullName evidence="4">Pectinesterase inhibitor domain-containing protein</fullName>
    </recommendedName>
</protein>
<evidence type="ECO:0000256" key="1">
    <source>
        <dbReference type="SAM" id="SignalP"/>
    </source>
</evidence>
<dbReference type="InterPro" id="IPR035513">
    <property type="entry name" value="Invertase/methylesterase_inhib"/>
</dbReference>
<evidence type="ECO:0000313" key="3">
    <source>
        <dbReference type="Proteomes" id="UP000823388"/>
    </source>
</evidence>
<dbReference type="PANTHER" id="PTHR34838:SF2">
    <property type="entry name" value="OS08G0142500 PROTEIN"/>
    <property type="match status" value="1"/>
</dbReference>
<organism evidence="2 3">
    <name type="scientific">Panicum virgatum</name>
    <name type="common">Blackwell switchgrass</name>
    <dbReference type="NCBI Taxonomy" id="38727"/>
    <lineage>
        <taxon>Eukaryota</taxon>
        <taxon>Viridiplantae</taxon>
        <taxon>Streptophyta</taxon>
        <taxon>Embryophyta</taxon>
        <taxon>Tracheophyta</taxon>
        <taxon>Spermatophyta</taxon>
        <taxon>Magnoliopsida</taxon>
        <taxon>Liliopsida</taxon>
        <taxon>Poales</taxon>
        <taxon>Poaceae</taxon>
        <taxon>PACMAD clade</taxon>
        <taxon>Panicoideae</taxon>
        <taxon>Panicodae</taxon>
        <taxon>Paniceae</taxon>
        <taxon>Panicinae</taxon>
        <taxon>Panicum</taxon>
        <taxon>Panicum sect. Hiantes</taxon>
    </lineage>
</organism>
<sequence>MTAAAFFLLLVHLAFFSALHPASACPDLPSMTVEDACRKAAGTLLMYELCKDAMRDVSYPSNGVDLYALVAAKRALASYGDTARAVGALLGGGSLTGAERDAYAPCKESYAQATGTMDAVVAALVGCRFAEGDLGQVYRDGIAQVETCRDRVRDLPKSPLYARNLVDRNMAVLAYFVGRLLVGVQ</sequence>